<name>A0A5J5G9Q6_9BACL</name>
<feature type="transmembrane region" description="Helical" evidence="9">
    <location>
        <begin position="299"/>
        <end position="323"/>
    </location>
</feature>
<evidence type="ECO:0000313" key="12">
    <source>
        <dbReference type="Proteomes" id="UP000367750"/>
    </source>
</evidence>
<dbReference type="SMART" id="SM00387">
    <property type="entry name" value="HATPase_c"/>
    <property type="match status" value="1"/>
</dbReference>
<protein>
    <recommendedName>
        <fullName evidence="2">histidine kinase</fullName>
        <ecNumber evidence="2">2.7.13.3</ecNumber>
    </recommendedName>
</protein>
<comment type="caution">
    <text evidence="11">The sequence shown here is derived from an EMBL/GenBank/DDBJ whole genome shotgun (WGS) entry which is preliminary data.</text>
</comment>
<dbReference type="GO" id="GO:0005524">
    <property type="term" value="F:ATP binding"/>
    <property type="evidence" value="ECO:0007669"/>
    <property type="project" value="UniProtKB-KW"/>
</dbReference>
<feature type="transmembrane region" description="Helical" evidence="9">
    <location>
        <begin position="179"/>
        <end position="199"/>
    </location>
</feature>
<dbReference type="Pfam" id="PF02518">
    <property type="entry name" value="HATPase_c"/>
    <property type="match status" value="1"/>
</dbReference>
<keyword evidence="3" id="KW-0597">Phosphoprotein</keyword>
<evidence type="ECO:0000256" key="8">
    <source>
        <dbReference type="ARBA" id="ARBA00023012"/>
    </source>
</evidence>
<keyword evidence="9" id="KW-0472">Membrane</keyword>
<feature type="transmembrane region" description="Helical" evidence="9">
    <location>
        <begin position="206"/>
        <end position="225"/>
    </location>
</feature>
<dbReference type="InterPro" id="IPR003661">
    <property type="entry name" value="HisK_dim/P_dom"/>
</dbReference>
<evidence type="ECO:0000256" key="4">
    <source>
        <dbReference type="ARBA" id="ARBA00022679"/>
    </source>
</evidence>
<keyword evidence="7" id="KW-0067">ATP-binding</keyword>
<dbReference type="InterPro" id="IPR004358">
    <property type="entry name" value="Sig_transdc_His_kin-like_C"/>
</dbReference>
<evidence type="ECO:0000313" key="11">
    <source>
        <dbReference type="EMBL" id="KAA9004690.1"/>
    </source>
</evidence>
<dbReference type="PRINTS" id="PR00344">
    <property type="entry name" value="BCTRLSENSOR"/>
</dbReference>
<dbReference type="PANTHER" id="PTHR43065:SF46">
    <property type="entry name" value="C4-DICARBOXYLATE TRANSPORT SENSOR PROTEIN DCTB"/>
    <property type="match status" value="1"/>
</dbReference>
<dbReference type="EC" id="2.7.13.3" evidence="2"/>
<dbReference type="Gene3D" id="1.10.287.130">
    <property type="match status" value="1"/>
</dbReference>
<dbReference type="InterPro" id="IPR036890">
    <property type="entry name" value="HATPase_C_sf"/>
</dbReference>
<keyword evidence="8" id="KW-0902">Two-component regulatory system</keyword>
<evidence type="ECO:0000256" key="9">
    <source>
        <dbReference type="SAM" id="Phobius"/>
    </source>
</evidence>
<feature type="transmembrane region" description="Helical" evidence="9">
    <location>
        <begin position="237"/>
        <end position="254"/>
    </location>
</feature>
<dbReference type="PROSITE" id="PS50109">
    <property type="entry name" value="HIS_KIN"/>
    <property type="match status" value="1"/>
</dbReference>
<evidence type="ECO:0000256" key="1">
    <source>
        <dbReference type="ARBA" id="ARBA00000085"/>
    </source>
</evidence>
<dbReference type="Pfam" id="PF00512">
    <property type="entry name" value="HisKA"/>
    <property type="match status" value="1"/>
</dbReference>
<comment type="catalytic activity">
    <reaction evidence="1">
        <text>ATP + protein L-histidine = ADP + protein N-phospho-L-histidine.</text>
        <dbReference type="EC" id="2.7.13.3"/>
    </reaction>
</comment>
<feature type="domain" description="Histidine kinase" evidence="10">
    <location>
        <begin position="423"/>
        <end position="627"/>
    </location>
</feature>
<evidence type="ECO:0000256" key="6">
    <source>
        <dbReference type="ARBA" id="ARBA00022777"/>
    </source>
</evidence>
<reference evidence="11 12" key="1">
    <citation type="submission" date="2019-09" db="EMBL/GenBank/DDBJ databases">
        <title>Bacillus ochoae sp. nov., Paenibacillus whitsoniae sp. nov., Paenibacillus spiritus sp. nov. Isolated from the Mars Exploration Rover during spacecraft assembly.</title>
        <authorList>
            <person name="Seuylemezian A."/>
            <person name="Vaishampayan P."/>
        </authorList>
    </citation>
    <scope>NUCLEOTIDE SEQUENCE [LARGE SCALE GENOMIC DNA]</scope>
    <source>
        <strain evidence="11 12">MER_111</strain>
    </source>
</reference>
<dbReference type="SUPFAM" id="SSF55874">
    <property type="entry name" value="ATPase domain of HSP90 chaperone/DNA topoisomerase II/histidine kinase"/>
    <property type="match status" value="1"/>
</dbReference>
<feature type="transmembrane region" description="Helical" evidence="9">
    <location>
        <begin position="365"/>
        <end position="383"/>
    </location>
</feature>
<evidence type="ECO:0000259" key="10">
    <source>
        <dbReference type="PROSITE" id="PS50109"/>
    </source>
</evidence>
<dbReference type="PANTHER" id="PTHR43065">
    <property type="entry name" value="SENSOR HISTIDINE KINASE"/>
    <property type="match status" value="1"/>
</dbReference>
<keyword evidence="5" id="KW-0547">Nucleotide-binding</keyword>
<dbReference type="InterPro" id="IPR005467">
    <property type="entry name" value="His_kinase_dom"/>
</dbReference>
<keyword evidence="9" id="KW-1133">Transmembrane helix</keyword>
<accession>A0A5J5G9Q6</accession>
<dbReference type="GO" id="GO:0000155">
    <property type="term" value="F:phosphorelay sensor kinase activity"/>
    <property type="evidence" value="ECO:0007669"/>
    <property type="project" value="InterPro"/>
</dbReference>
<dbReference type="OrthoDB" id="9815750at2"/>
<evidence type="ECO:0000256" key="3">
    <source>
        <dbReference type="ARBA" id="ARBA00022553"/>
    </source>
</evidence>
<proteinExistence type="predicted"/>
<dbReference type="SMART" id="SM00388">
    <property type="entry name" value="HisKA"/>
    <property type="match status" value="1"/>
</dbReference>
<dbReference type="SUPFAM" id="SSF47384">
    <property type="entry name" value="Homodimeric domain of signal transducing histidine kinase"/>
    <property type="match status" value="1"/>
</dbReference>
<keyword evidence="4" id="KW-0808">Transferase</keyword>
<feature type="transmembrane region" description="Helical" evidence="9">
    <location>
        <begin position="275"/>
        <end position="293"/>
    </location>
</feature>
<evidence type="ECO:0000256" key="5">
    <source>
        <dbReference type="ARBA" id="ARBA00022741"/>
    </source>
</evidence>
<dbReference type="Gene3D" id="3.30.565.10">
    <property type="entry name" value="Histidine kinase-like ATPase, C-terminal domain"/>
    <property type="match status" value="1"/>
</dbReference>
<evidence type="ECO:0000256" key="7">
    <source>
        <dbReference type="ARBA" id="ARBA00022840"/>
    </source>
</evidence>
<keyword evidence="12" id="KW-1185">Reference proteome</keyword>
<dbReference type="Proteomes" id="UP000367750">
    <property type="component" value="Unassembled WGS sequence"/>
</dbReference>
<sequence>MKGPLQKTSAVLLILLLLAVIVPIGIEMEWGKHGGESLPEWEMKWADPAAHGIELDRALSDTGWLDVTPDTIPPKPDEVTGVWLRVRLPRLEGSSALLLEKTYGSEVAAYADRTLVFRSPDRIIGGGNLIVPLNDRLSGEPLLIYIGGQEDQYGVFGGMEIGSYVDLLANYTKQGLIDLILGGALVFTATVLAVCSLFLRKDMFSSAFLLVLVILSSGILIIIHSSYLPVLVEKGPWVNYVFDLGIFTLLPAFASYFEQLFGPGPMRIVLRLRRFLTVYAVLAVMLSTAHLLMDGRWDRIYVLFTVYMVGLLIITLFVTLLAVAVRDVAKGNTEAIIFTAGLAILTLIVVAELLLFYLTSGIYHLYWWKWGIVLFLVSLIVILGRRFAQNHEQVVMYSRELEKFNNELQRSEKMEMISDLAASVAHEVRNPLQVTRGFIQLLGEGTTDKEKEYLKLAMSELDRASLIINDFLTFAKPEMDKVEVLDASGELKHVAGILLPMANLQGGRLELHLEPDLMITCSSPKFKQAFINIVKNSIEALRAGGLVSIIAWRSGNHVVVSIKDNGEGMEPGEVARLGEPYYSNKTKGTGLGLMVTFRIIEAMGGTIKYMSTKGEGTEVIVKLPAARA</sequence>
<organism evidence="11 12">
    <name type="scientific">Paenibacillus spiritus</name>
    <dbReference type="NCBI Taxonomy" id="2496557"/>
    <lineage>
        <taxon>Bacteria</taxon>
        <taxon>Bacillati</taxon>
        <taxon>Bacillota</taxon>
        <taxon>Bacilli</taxon>
        <taxon>Bacillales</taxon>
        <taxon>Paenibacillaceae</taxon>
        <taxon>Paenibacillus</taxon>
    </lineage>
</organism>
<keyword evidence="6 11" id="KW-0418">Kinase</keyword>
<gene>
    <name evidence="11" type="ORF">F4V43_10220</name>
</gene>
<evidence type="ECO:0000256" key="2">
    <source>
        <dbReference type="ARBA" id="ARBA00012438"/>
    </source>
</evidence>
<dbReference type="CDD" id="cd00082">
    <property type="entry name" value="HisKA"/>
    <property type="match status" value="1"/>
</dbReference>
<dbReference type="InterPro" id="IPR036097">
    <property type="entry name" value="HisK_dim/P_sf"/>
</dbReference>
<keyword evidence="9" id="KW-0812">Transmembrane</keyword>
<dbReference type="InterPro" id="IPR003594">
    <property type="entry name" value="HATPase_dom"/>
</dbReference>
<dbReference type="AlphaFoldDB" id="A0A5J5G9Q6"/>
<dbReference type="EMBL" id="VYKK01000013">
    <property type="protein sequence ID" value="KAA9004690.1"/>
    <property type="molecule type" value="Genomic_DNA"/>
</dbReference>
<feature type="transmembrane region" description="Helical" evidence="9">
    <location>
        <begin position="335"/>
        <end position="359"/>
    </location>
</feature>
<dbReference type="RefSeq" id="WP_150458152.1">
    <property type="nucleotide sequence ID" value="NZ_VYKK01000013.1"/>
</dbReference>